<dbReference type="OrthoDB" id="1982at2"/>
<evidence type="ECO:0000313" key="1">
    <source>
        <dbReference type="EMBL" id="ABK45409.1"/>
    </source>
</evidence>
<proteinExistence type="predicted"/>
<dbReference type="RefSeq" id="WP_011714475.1">
    <property type="nucleotide sequence ID" value="NC_008576.1"/>
</dbReference>
<dbReference type="KEGG" id="mgm:Mmc1_2918"/>
<dbReference type="eggNOG" id="ENOG502Z8ZT">
    <property type="taxonomic scope" value="Bacteria"/>
</dbReference>
<organism evidence="1 2">
    <name type="scientific">Magnetococcus marinus (strain ATCC BAA-1437 / JCM 17883 / MC-1)</name>
    <dbReference type="NCBI Taxonomy" id="156889"/>
    <lineage>
        <taxon>Bacteria</taxon>
        <taxon>Pseudomonadati</taxon>
        <taxon>Pseudomonadota</taxon>
        <taxon>Magnetococcia</taxon>
        <taxon>Magnetococcales</taxon>
        <taxon>Magnetococcaceae</taxon>
        <taxon>Magnetococcus</taxon>
    </lineage>
</organism>
<sequence length="314" mass="35455">MAKLPLPQSLTVESIYKAYEADASDGFRPHLGASLIGKNCERALWFDFHWVTRSHHSGRLLRLFETGHLEENRFVANLRRIGVTVLDVNPETGRQWQVEAHGGHFGGSLDGVVLGVPEAPQTWHVVEFKTHSAKSFKELQSKGVFEAKPQHYAQMQVYMRLTGLTRTLYLAVSKDTDTLYGERISIDKNYADRLIDKAGRIIFSDRAPVRVYEDPSWWVCRMCDHHPICHERGFAETNCRTCLHVTAEQNGQWSCVLFGPLDFSQQKSGCKQHLFLPDLVPGKQIDADPQKGTVTYRFPDGKLWCNGADGGAPC</sequence>
<protein>
    <submittedName>
        <fullName evidence="1">Uncharacterized protein</fullName>
    </submittedName>
</protein>
<dbReference type="InterPro" id="IPR011335">
    <property type="entry name" value="Restrct_endonuc-II-like"/>
</dbReference>
<dbReference type="SUPFAM" id="SSF52980">
    <property type="entry name" value="Restriction endonuclease-like"/>
    <property type="match status" value="1"/>
</dbReference>
<name>A0LBR6_MAGMM</name>
<dbReference type="STRING" id="156889.Mmc1_2918"/>
<dbReference type="InterPro" id="IPR011604">
    <property type="entry name" value="PDDEXK-like_dom_sf"/>
</dbReference>
<keyword evidence="2" id="KW-1185">Reference proteome</keyword>
<dbReference type="HOGENOM" id="CLU_884785_0_0_5"/>
<accession>A0LBR6</accession>
<evidence type="ECO:0000313" key="2">
    <source>
        <dbReference type="Proteomes" id="UP000002586"/>
    </source>
</evidence>
<dbReference type="EMBL" id="CP000471">
    <property type="protein sequence ID" value="ABK45409.1"/>
    <property type="molecule type" value="Genomic_DNA"/>
</dbReference>
<dbReference type="Proteomes" id="UP000002586">
    <property type="component" value="Chromosome"/>
</dbReference>
<dbReference type="Gene3D" id="3.90.320.10">
    <property type="match status" value="1"/>
</dbReference>
<dbReference type="AlphaFoldDB" id="A0LBR6"/>
<gene>
    <name evidence="1" type="ordered locus">Mmc1_2918</name>
</gene>
<reference evidence="2" key="1">
    <citation type="journal article" date="2009" name="Appl. Environ. Microbiol.">
        <title>Complete genome sequence of the chemolithoautotrophic marine magnetotactic coccus strain MC-1.</title>
        <authorList>
            <person name="Schubbe S."/>
            <person name="Williams T.J."/>
            <person name="Xie G."/>
            <person name="Kiss H.E."/>
            <person name="Brettin T.S."/>
            <person name="Martinez D."/>
            <person name="Ross C.A."/>
            <person name="Schuler D."/>
            <person name="Cox B.L."/>
            <person name="Nealson K.H."/>
            <person name="Bazylinski D.A."/>
        </authorList>
    </citation>
    <scope>NUCLEOTIDE SEQUENCE [LARGE SCALE GENOMIC DNA]</scope>
    <source>
        <strain evidence="2">ATCC BAA-1437 / JCM 17883 / MC-1</strain>
    </source>
</reference>
<reference evidence="1 2" key="2">
    <citation type="journal article" date="2012" name="Int. J. Syst. Evol. Microbiol.">
        <title>Magnetococcus marinus gen. nov., sp. nov., a marine, magnetotactic bacterium that represents a novel lineage (Magnetococcaceae fam. nov.; Magnetococcales ord. nov.) at the base of the Alphaproteobacteria.</title>
        <authorList>
            <person name="Bazylinski D.A."/>
            <person name="Williams T.J."/>
            <person name="Lefevre C.T."/>
            <person name="Berg R.J."/>
            <person name="Zhang C.L."/>
            <person name="Bowser S.S."/>
            <person name="Dean A.J."/>
            <person name="Beveridge T.J."/>
        </authorList>
    </citation>
    <scope>NUCLEOTIDE SEQUENCE [LARGE SCALE GENOMIC DNA]</scope>
    <source>
        <strain evidence="2">ATCC BAA-1437 / JCM 17883 / MC-1</strain>
    </source>
</reference>